<organism evidence="12 13">
    <name type="scientific">Seminavis robusta</name>
    <dbReference type="NCBI Taxonomy" id="568900"/>
    <lineage>
        <taxon>Eukaryota</taxon>
        <taxon>Sar</taxon>
        <taxon>Stramenopiles</taxon>
        <taxon>Ochrophyta</taxon>
        <taxon>Bacillariophyta</taxon>
        <taxon>Bacillariophyceae</taxon>
        <taxon>Bacillariophycidae</taxon>
        <taxon>Naviculales</taxon>
        <taxon>Naviculaceae</taxon>
        <taxon>Seminavis</taxon>
    </lineage>
</organism>
<keyword evidence="6 11" id="KW-0472">Membrane</keyword>
<dbReference type="Proteomes" id="UP001153069">
    <property type="component" value="Unassembled WGS sequence"/>
</dbReference>
<keyword evidence="3 11" id="KW-0812">Transmembrane</keyword>
<dbReference type="SUPFAM" id="SSF52058">
    <property type="entry name" value="L domain-like"/>
    <property type="match status" value="1"/>
</dbReference>
<evidence type="ECO:0000256" key="3">
    <source>
        <dbReference type="ARBA" id="ARBA00022692"/>
    </source>
</evidence>
<evidence type="ECO:0000256" key="8">
    <source>
        <dbReference type="ARBA" id="ARBA00023180"/>
    </source>
</evidence>
<reference evidence="12" key="1">
    <citation type="submission" date="2020-06" db="EMBL/GenBank/DDBJ databases">
        <authorList>
            <consortium name="Plant Systems Biology data submission"/>
        </authorList>
    </citation>
    <scope>NUCLEOTIDE SEQUENCE</scope>
    <source>
        <strain evidence="12">D6</strain>
    </source>
</reference>
<feature type="region of interest" description="Disordered" evidence="10">
    <location>
        <begin position="95"/>
        <end position="114"/>
    </location>
</feature>
<evidence type="ECO:0000256" key="1">
    <source>
        <dbReference type="ARBA" id="ARBA00004236"/>
    </source>
</evidence>
<evidence type="ECO:0000256" key="11">
    <source>
        <dbReference type="SAM" id="Phobius"/>
    </source>
</evidence>
<keyword evidence="8" id="KW-0325">Glycoprotein</keyword>
<evidence type="ECO:0000313" key="12">
    <source>
        <dbReference type="EMBL" id="CAB9520469.1"/>
    </source>
</evidence>
<dbReference type="PANTHER" id="PTHR48052:SF30">
    <property type="entry name" value="PROTEIN KINASE DOMAIN-CONTAINING PROTEIN"/>
    <property type="match status" value="1"/>
</dbReference>
<evidence type="ECO:0000256" key="4">
    <source>
        <dbReference type="ARBA" id="ARBA00022729"/>
    </source>
</evidence>
<keyword evidence="13" id="KW-1185">Reference proteome</keyword>
<keyword evidence="7" id="KW-0675">Receptor</keyword>
<dbReference type="AlphaFoldDB" id="A0A9N8EJX2"/>
<dbReference type="Gene3D" id="3.80.10.10">
    <property type="entry name" value="Ribonuclease Inhibitor"/>
    <property type="match status" value="1"/>
</dbReference>
<dbReference type="GO" id="GO:0005886">
    <property type="term" value="C:plasma membrane"/>
    <property type="evidence" value="ECO:0007669"/>
    <property type="project" value="UniProtKB-SubCell"/>
</dbReference>
<proteinExistence type="predicted"/>
<keyword evidence="5 11" id="KW-1133">Transmembrane helix</keyword>
<keyword evidence="2" id="KW-1003">Cell membrane</keyword>
<feature type="compositionally biased region" description="Polar residues" evidence="10">
    <location>
        <begin position="100"/>
        <end position="114"/>
    </location>
</feature>
<comment type="caution">
    <text evidence="12">The sequence shown here is derived from an EMBL/GenBank/DDBJ whole genome shotgun (WGS) entry which is preliminary data.</text>
</comment>
<evidence type="ECO:0000256" key="10">
    <source>
        <dbReference type="SAM" id="MobiDB-lite"/>
    </source>
</evidence>
<dbReference type="InterPro" id="IPR032675">
    <property type="entry name" value="LRR_dom_sf"/>
</dbReference>
<dbReference type="EMBL" id="CAICTM010001102">
    <property type="protein sequence ID" value="CAB9520469.1"/>
    <property type="molecule type" value="Genomic_DNA"/>
</dbReference>
<dbReference type="OrthoDB" id="72369at2759"/>
<keyword evidence="4" id="KW-0732">Signal</keyword>
<evidence type="ECO:0000313" key="13">
    <source>
        <dbReference type="Proteomes" id="UP001153069"/>
    </source>
</evidence>
<sequence>MSKAMPTAAGESPTGTTSIEYPKSLEDEEKEEEKEPKQQVSRESFHAVDHTCNNRIQDLDEHSVLRHVQPLPLLPNANMRGLPGAYSVAGIGASMDEPQPYNNTETDNNSPSSNETEAVIDRAIVVDNEEINQDRLEHAAVDEVIEGRVMPSNNRTKSRLPLLCLALISIAGLGIFLALYLPLAANSSSKGDASKAKFPTAHSDHTSLVIYPPFQDGMSRPTLNAFENTTTPEYRANAWMWNDPNLNSYTPERQLQRYDLAYFYFITNGRNWFQNDHWLSYDVNECDWFTQAHNETILHYDQYPVCNENNTLLILNLNSNNLQGTLPVVNRFLSRMKTFDIGDNEIHGVVPTGPAGNNEVLEVFIVSNNNFEGQIISGNGFKPFGVRVIKTDGNALHGYHAPLYYVLTKLVILNIEENLFCGAQTEAIGNCKPLREYVVSGNLCSGTIPTRLGELAALNTIDVHDNADLTGQIPSELGELSSLTFLDVTGTNVSGPVPEKLCERAHIGLMEIRANCSLVECCF</sequence>
<protein>
    <submittedName>
        <fullName evidence="12">Leucine Rich Repeat</fullName>
    </submittedName>
</protein>
<feature type="transmembrane region" description="Helical" evidence="11">
    <location>
        <begin position="160"/>
        <end position="181"/>
    </location>
</feature>
<evidence type="ECO:0000256" key="6">
    <source>
        <dbReference type="ARBA" id="ARBA00023136"/>
    </source>
</evidence>
<evidence type="ECO:0000256" key="7">
    <source>
        <dbReference type="ARBA" id="ARBA00023170"/>
    </source>
</evidence>
<accession>A0A9N8EJX2</accession>
<evidence type="ECO:0000256" key="5">
    <source>
        <dbReference type="ARBA" id="ARBA00022989"/>
    </source>
</evidence>
<feature type="region of interest" description="Disordered" evidence="10">
    <location>
        <begin position="1"/>
        <end position="47"/>
    </location>
</feature>
<comment type="subcellular location">
    <subcellularLocation>
        <location evidence="1">Cell membrane</location>
    </subcellularLocation>
    <subcellularLocation>
        <location evidence="9">Endomembrane system</location>
        <topology evidence="9">Single-pass membrane protein</topology>
    </subcellularLocation>
</comment>
<dbReference type="PANTHER" id="PTHR48052">
    <property type="entry name" value="UNNAMED PRODUCT"/>
    <property type="match status" value="1"/>
</dbReference>
<gene>
    <name evidence="12" type="ORF">SEMRO_1104_G241840.1</name>
</gene>
<evidence type="ECO:0000256" key="2">
    <source>
        <dbReference type="ARBA" id="ARBA00022475"/>
    </source>
</evidence>
<name>A0A9N8EJX2_9STRA</name>
<dbReference type="GO" id="GO:0012505">
    <property type="term" value="C:endomembrane system"/>
    <property type="evidence" value="ECO:0007669"/>
    <property type="project" value="UniProtKB-SubCell"/>
</dbReference>
<evidence type="ECO:0000256" key="9">
    <source>
        <dbReference type="ARBA" id="ARBA00037847"/>
    </source>
</evidence>